<dbReference type="AlphaFoldDB" id="A0AAV7Z711"/>
<dbReference type="GO" id="GO:0016020">
    <property type="term" value="C:membrane"/>
    <property type="evidence" value="ECO:0007669"/>
    <property type="project" value="UniProtKB-SubCell"/>
</dbReference>
<keyword evidence="4 5" id="KW-0472">Membrane</keyword>
<evidence type="ECO:0000256" key="3">
    <source>
        <dbReference type="ARBA" id="ARBA00022989"/>
    </source>
</evidence>
<protein>
    <recommendedName>
        <fullName evidence="6">Inositolphosphotransferase Aur1/Ipt1 domain-containing protein</fullName>
    </recommendedName>
</protein>
<feature type="transmembrane region" description="Helical" evidence="5">
    <location>
        <begin position="250"/>
        <end position="267"/>
    </location>
</feature>
<evidence type="ECO:0000256" key="1">
    <source>
        <dbReference type="ARBA" id="ARBA00004141"/>
    </source>
</evidence>
<dbReference type="InterPro" id="IPR026841">
    <property type="entry name" value="Aur1/Ipt1"/>
</dbReference>
<name>A0AAV7Z711_9EUKA</name>
<keyword evidence="2 5" id="KW-0812">Transmembrane</keyword>
<comment type="subcellular location">
    <subcellularLocation>
        <location evidence="1">Membrane</location>
        <topology evidence="1">Multi-pass membrane protein</topology>
    </subcellularLocation>
</comment>
<evidence type="ECO:0000256" key="4">
    <source>
        <dbReference type="ARBA" id="ARBA00023136"/>
    </source>
</evidence>
<accession>A0AAV7Z711</accession>
<dbReference type="PANTHER" id="PTHR31310:SF7">
    <property type="entry name" value="PA-PHOSPHATASE RELATED-FAMILY PROTEIN DDB_G0268928"/>
    <property type="match status" value="1"/>
</dbReference>
<evidence type="ECO:0000256" key="5">
    <source>
        <dbReference type="SAM" id="Phobius"/>
    </source>
</evidence>
<dbReference type="EMBL" id="JANTQA010000036">
    <property type="protein sequence ID" value="KAJ3436956.1"/>
    <property type="molecule type" value="Genomic_DNA"/>
</dbReference>
<comment type="caution">
    <text evidence="7">The sequence shown here is derived from an EMBL/GenBank/DDBJ whole genome shotgun (WGS) entry which is preliminary data.</text>
</comment>
<feature type="transmembrane region" description="Helical" evidence="5">
    <location>
        <begin position="100"/>
        <end position="123"/>
    </location>
</feature>
<evidence type="ECO:0000256" key="2">
    <source>
        <dbReference type="ARBA" id="ARBA00022692"/>
    </source>
</evidence>
<feature type="transmembrane region" description="Helical" evidence="5">
    <location>
        <begin position="229"/>
        <end position="245"/>
    </location>
</feature>
<evidence type="ECO:0000313" key="8">
    <source>
        <dbReference type="Proteomes" id="UP001146793"/>
    </source>
</evidence>
<dbReference type="InterPro" id="IPR052185">
    <property type="entry name" value="IPC_Synthase-Related"/>
</dbReference>
<proteinExistence type="predicted"/>
<gene>
    <name evidence="7" type="ORF">M0812_19023</name>
</gene>
<feature type="transmembrane region" description="Helical" evidence="5">
    <location>
        <begin position="135"/>
        <end position="154"/>
    </location>
</feature>
<sequence>MKKYQKLSNHAKSMIPNPYTSLNWLFGKDPLVQRTFPYISWRLILPGLFLLSYFFIGPIFDLIVPKDLHPGIVVTGLPRLEQLLFGGIVHRLLRPLVNPVFDLICGYIYMTHYLWPTVFPIYLIYKYKDPKRVAYFYLVLAVVANCGFLTMTLYPSAPSWFFEFSVEQGKLLPFSPITGNCAGMARADHIFGVSWFKDFYSANPIVFGSWPSMHIAWPLTATLFDIKNGFLWFFDFLIIFSALYLEHHFLIDLICGVLYVAFVAMILPPPPCVWKDSVFSKQYYTKPKEKKIFPTIKRLISNFNHMF</sequence>
<keyword evidence="3 5" id="KW-1133">Transmembrane helix</keyword>
<dbReference type="Pfam" id="PF14378">
    <property type="entry name" value="PAP2_3"/>
    <property type="match status" value="1"/>
</dbReference>
<reference evidence="7" key="1">
    <citation type="submission" date="2022-08" db="EMBL/GenBank/DDBJ databases">
        <title>Novel sulphate-reducing endosymbionts in the free-living metamonad Anaeramoeba.</title>
        <authorList>
            <person name="Jerlstrom-Hultqvist J."/>
            <person name="Cepicka I."/>
            <person name="Gallot-Lavallee L."/>
            <person name="Salas-Leiva D."/>
            <person name="Curtis B.A."/>
            <person name="Zahonova K."/>
            <person name="Pipaliya S."/>
            <person name="Dacks J."/>
            <person name="Roger A.J."/>
        </authorList>
    </citation>
    <scope>NUCLEOTIDE SEQUENCE</scope>
    <source>
        <strain evidence="7">Busselton2</strain>
    </source>
</reference>
<dbReference type="Proteomes" id="UP001146793">
    <property type="component" value="Unassembled WGS sequence"/>
</dbReference>
<evidence type="ECO:0000313" key="7">
    <source>
        <dbReference type="EMBL" id="KAJ3436956.1"/>
    </source>
</evidence>
<dbReference type="PANTHER" id="PTHR31310">
    <property type="match status" value="1"/>
</dbReference>
<organism evidence="7 8">
    <name type="scientific">Anaeramoeba flamelloides</name>
    <dbReference type="NCBI Taxonomy" id="1746091"/>
    <lineage>
        <taxon>Eukaryota</taxon>
        <taxon>Metamonada</taxon>
        <taxon>Anaeramoebidae</taxon>
        <taxon>Anaeramoeba</taxon>
    </lineage>
</organism>
<feature type="domain" description="Inositolphosphotransferase Aur1/Ipt1" evidence="6">
    <location>
        <begin position="79"/>
        <end position="263"/>
    </location>
</feature>
<feature type="transmembrane region" description="Helical" evidence="5">
    <location>
        <begin position="43"/>
        <end position="64"/>
    </location>
</feature>
<evidence type="ECO:0000259" key="6">
    <source>
        <dbReference type="Pfam" id="PF14378"/>
    </source>
</evidence>